<evidence type="ECO:0000256" key="1">
    <source>
        <dbReference type="SAM" id="MobiDB-lite"/>
    </source>
</evidence>
<name>A0A512NEJ4_9HYPH</name>
<evidence type="ECO:0000313" key="3">
    <source>
        <dbReference type="Proteomes" id="UP000321058"/>
    </source>
</evidence>
<protein>
    <submittedName>
        <fullName evidence="2">Uncharacterized protein</fullName>
    </submittedName>
</protein>
<sequence length="165" mass="18426">MQAFPFRTFDDIAKLRLEVHIYCPNCHRQTGPIDLGDDRLRGRAFAGTRFVCSVDRTYGSAQPPRVCGSLGHLVIKPPARDYIPPSRSVPWCEIECPRCVPHWEVSQAAKHLPPWNRIWTRPGIRLACPACRAPLTTVWHGGDEVPFSEGYGRGTTPPSSPKLGL</sequence>
<gene>
    <name evidence="2" type="ORF">RSO01_45220</name>
</gene>
<dbReference type="Proteomes" id="UP000321058">
    <property type="component" value="Unassembled WGS sequence"/>
</dbReference>
<feature type="region of interest" description="Disordered" evidence="1">
    <location>
        <begin position="146"/>
        <end position="165"/>
    </location>
</feature>
<dbReference type="AlphaFoldDB" id="A0A512NEJ4"/>
<comment type="caution">
    <text evidence="2">The sequence shown here is derived from an EMBL/GenBank/DDBJ whole genome shotgun (WGS) entry which is preliminary data.</text>
</comment>
<dbReference type="EMBL" id="BKAJ01000077">
    <property type="protein sequence ID" value="GEP57356.1"/>
    <property type="molecule type" value="Genomic_DNA"/>
</dbReference>
<keyword evidence="3" id="KW-1185">Reference proteome</keyword>
<organism evidence="2 3">
    <name type="scientific">Reyranella soli</name>
    <dbReference type="NCBI Taxonomy" id="1230389"/>
    <lineage>
        <taxon>Bacteria</taxon>
        <taxon>Pseudomonadati</taxon>
        <taxon>Pseudomonadota</taxon>
        <taxon>Alphaproteobacteria</taxon>
        <taxon>Hyphomicrobiales</taxon>
        <taxon>Reyranellaceae</taxon>
        <taxon>Reyranella</taxon>
    </lineage>
</organism>
<accession>A0A512NEJ4</accession>
<reference evidence="2 3" key="1">
    <citation type="submission" date="2019-07" db="EMBL/GenBank/DDBJ databases">
        <title>Whole genome shotgun sequence of Reyranella soli NBRC 108950.</title>
        <authorList>
            <person name="Hosoyama A."/>
            <person name="Uohara A."/>
            <person name="Ohji S."/>
            <person name="Ichikawa N."/>
        </authorList>
    </citation>
    <scope>NUCLEOTIDE SEQUENCE [LARGE SCALE GENOMIC DNA]</scope>
    <source>
        <strain evidence="2 3">NBRC 108950</strain>
    </source>
</reference>
<proteinExistence type="predicted"/>
<evidence type="ECO:0000313" key="2">
    <source>
        <dbReference type="EMBL" id="GEP57356.1"/>
    </source>
</evidence>